<evidence type="ECO:0000313" key="8">
    <source>
        <dbReference type="Proteomes" id="UP000656813"/>
    </source>
</evidence>
<accession>A0A8J3EJB3</accession>
<protein>
    <submittedName>
        <fullName evidence="7">Cytochrome c oxidase subunit 4B</fullName>
    </submittedName>
</protein>
<evidence type="ECO:0000256" key="3">
    <source>
        <dbReference type="ARBA" id="ARBA00022692"/>
    </source>
</evidence>
<feature type="transmembrane region" description="Helical" evidence="6">
    <location>
        <begin position="24"/>
        <end position="45"/>
    </location>
</feature>
<proteinExistence type="predicted"/>
<evidence type="ECO:0000256" key="5">
    <source>
        <dbReference type="ARBA" id="ARBA00023136"/>
    </source>
</evidence>
<dbReference type="InterPro" id="IPR005171">
    <property type="entry name" value="Cyt_c_oxidase_su4_prok"/>
</dbReference>
<gene>
    <name evidence="7" type="primary">ctaF</name>
    <name evidence="7" type="ORF">GCM10007096_02530</name>
</gene>
<evidence type="ECO:0000256" key="6">
    <source>
        <dbReference type="SAM" id="Phobius"/>
    </source>
</evidence>
<reference evidence="7" key="2">
    <citation type="submission" date="2020-09" db="EMBL/GenBank/DDBJ databases">
        <authorList>
            <person name="Sun Q."/>
            <person name="Zhou Y."/>
        </authorList>
    </citation>
    <scope>NUCLEOTIDE SEQUENCE</scope>
    <source>
        <strain evidence="7">CGMCC 1.12777</strain>
    </source>
</reference>
<feature type="transmembrane region" description="Helical" evidence="6">
    <location>
        <begin position="85"/>
        <end position="107"/>
    </location>
</feature>
<name>A0A8J3EJB3_9BACL</name>
<sequence length="108" mass="12544">MATNQSDINVYVEKQKRKRELQHYYVSFVLMILFTILAFAAVMLRDSINDYLIAIFIVTMAIVQVVFQLYYFMHMKDKDHGFPSLFLYGGAAVAFLTVISFVSIIWIS</sequence>
<keyword evidence="4 6" id="KW-1133">Transmembrane helix</keyword>
<dbReference type="RefSeq" id="WP_188495241.1">
    <property type="nucleotide sequence ID" value="NZ_BMFV01000001.1"/>
</dbReference>
<organism evidence="7 8">
    <name type="scientific">Pullulanibacillus pueri</name>
    <dbReference type="NCBI Taxonomy" id="1437324"/>
    <lineage>
        <taxon>Bacteria</taxon>
        <taxon>Bacillati</taxon>
        <taxon>Bacillota</taxon>
        <taxon>Bacilli</taxon>
        <taxon>Bacillales</taxon>
        <taxon>Sporolactobacillaceae</taxon>
        <taxon>Pullulanibacillus</taxon>
    </lineage>
</organism>
<reference evidence="7" key="1">
    <citation type="journal article" date="2014" name="Int. J. Syst. Evol. Microbiol.">
        <title>Complete genome sequence of Corynebacterium casei LMG S-19264T (=DSM 44701T), isolated from a smear-ripened cheese.</title>
        <authorList>
            <consortium name="US DOE Joint Genome Institute (JGI-PGF)"/>
            <person name="Walter F."/>
            <person name="Albersmeier A."/>
            <person name="Kalinowski J."/>
            <person name="Ruckert C."/>
        </authorList>
    </citation>
    <scope>NUCLEOTIDE SEQUENCE</scope>
    <source>
        <strain evidence="7">CGMCC 1.12777</strain>
    </source>
</reference>
<dbReference type="EMBL" id="BMFV01000001">
    <property type="protein sequence ID" value="GGH74370.1"/>
    <property type="molecule type" value="Genomic_DNA"/>
</dbReference>
<dbReference type="GO" id="GO:0005886">
    <property type="term" value="C:plasma membrane"/>
    <property type="evidence" value="ECO:0007669"/>
    <property type="project" value="UniProtKB-SubCell"/>
</dbReference>
<keyword evidence="3 6" id="KW-0812">Transmembrane</keyword>
<comment type="subcellular location">
    <subcellularLocation>
        <location evidence="1">Cell membrane</location>
        <topology evidence="1">Multi-pass membrane protein</topology>
    </subcellularLocation>
</comment>
<evidence type="ECO:0000256" key="1">
    <source>
        <dbReference type="ARBA" id="ARBA00004651"/>
    </source>
</evidence>
<comment type="caution">
    <text evidence="7">The sequence shown here is derived from an EMBL/GenBank/DDBJ whole genome shotgun (WGS) entry which is preliminary data.</text>
</comment>
<keyword evidence="8" id="KW-1185">Reference proteome</keyword>
<dbReference type="Pfam" id="PF03626">
    <property type="entry name" value="COX4_pro"/>
    <property type="match status" value="1"/>
</dbReference>
<evidence type="ECO:0000256" key="2">
    <source>
        <dbReference type="ARBA" id="ARBA00022475"/>
    </source>
</evidence>
<evidence type="ECO:0000313" key="7">
    <source>
        <dbReference type="EMBL" id="GGH74370.1"/>
    </source>
</evidence>
<evidence type="ECO:0000256" key="4">
    <source>
        <dbReference type="ARBA" id="ARBA00022989"/>
    </source>
</evidence>
<dbReference type="AlphaFoldDB" id="A0A8J3EJB3"/>
<dbReference type="Proteomes" id="UP000656813">
    <property type="component" value="Unassembled WGS sequence"/>
</dbReference>
<feature type="transmembrane region" description="Helical" evidence="6">
    <location>
        <begin position="51"/>
        <end position="73"/>
    </location>
</feature>
<keyword evidence="2" id="KW-1003">Cell membrane</keyword>
<keyword evidence="5 6" id="KW-0472">Membrane</keyword>